<feature type="domain" description="AMP-activated protein kinase glycogen-binding" evidence="3">
    <location>
        <begin position="15"/>
        <end position="96"/>
    </location>
</feature>
<evidence type="ECO:0000313" key="5">
    <source>
        <dbReference type="Proteomes" id="UP000789706"/>
    </source>
</evidence>
<gene>
    <name evidence="4" type="ORF">DEBURN_LOCUS7537</name>
</gene>
<evidence type="ECO:0000313" key="4">
    <source>
        <dbReference type="EMBL" id="CAG8559949.1"/>
    </source>
</evidence>
<evidence type="ECO:0000256" key="2">
    <source>
        <dbReference type="SAM" id="Phobius"/>
    </source>
</evidence>
<protein>
    <submittedName>
        <fullName evidence="4">7486_t:CDS:1</fullName>
    </submittedName>
</protein>
<proteinExistence type="predicted"/>
<dbReference type="CDD" id="cd02859">
    <property type="entry name" value="E_set_AMPKbeta_like_N"/>
    <property type="match status" value="1"/>
</dbReference>
<keyword evidence="2" id="KW-0472">Membrane</keyword>
<dbReference type="InterPro" id="IPR032640">
    <property type="entry name" value="AMPK1_CBM"/>
</dbReference>
<organism evidence="4 5">
    <name type="scientific">Diversispora eburnea</name>
    <dbReference type="NCBI Taxonomy" id="1213867"/>
    <lineage>
        <taxon>Eukaryota</taxon>
        <taxon>Fungi</taxon>
        <taxon>Fungi incertae sedis</taxon>
        <taxon>Mucoromycota</taxon>
        <taxon>Glomeromycotina</taxon>
        <taxon>Glomeromycetes</taxon>
        <taxon>Diversisporales</taxon>
        <taxon>Diversisporaceae</taxon>
        <taxon>Diversispora</taxon>
    </lineage>
</organism>
<dbReference type="OrthoDB" id="5873279at2759"/>
<accession>A0A9N9B966</accession>
<name>A0A9N9B966_9GLOM</name>
<feature type="region of interest" description="Disordered" evidence="1">
    <location>
        <begin position="848"/>
        <end position="870"/>
    </location>
</feature>
<keyword evidence="2" id="KW-0812">Transmembrane</keyword>
<keyword evidence="5" id="KW-1185">Reference proteome</keyword>
<evidence type="ECO:0000256" key="1">
    <source>
        <dbReference type="SAM" id="MobiDB-lite"/>
    </source>
</evidence>
<dbReference type="Proteomes" id="UP000789706">
    <property type="component" value="Unassembled WGS sequence"/>
</dbReference>
<dbReference type="AlphaFoldDB" id="A0A9N9B966"/>
<dbReference type="InterPro" id="IPR014756">
    <property type="entry name" value="Ig_E-set"/>
</dbReference>
<sequence length="1073" mass="122677">MPDVSHSEEISKTHVPTTFKWSSWGSNVKLAGSFDSPYTPWQPIQMKKVENSPYFEVTLDLQPNKTYDYKFVVDETNWVLDPDRPKFPDSTGYNENHQVYVEAPPPPSPMPKEPESPTIYEQEIEEFNLKDDEHEIQHDVKSEQQLIEQQSIADEVEKTIEEIEEQNIVNNVNEQEIVHEQEIEKHNIANEHNEQEIIHEQEIEKQNIVNEQETEEQNIVYEQEIEDQKIVCEQETEEQNIVEQEIEEQKIIYEQEIEKGLPNEISITAIKEATVEEADEINNITIEKEEIPIEAEEPVEKQEIIEEPFIEKVYVERKELKEDKEIIEKYQELSEESKTNVISNVFEETTLKADVSISLQTKTLENAIEEKSVDNGVESVIESSDIPHTDKITNSLQPSQIIKEEKTIVISEEIDTNKIIINETTSEIQVEEISETPLELDLPNESITETEVPSVTEVPLTKEISGDLIDKKVNEETTLPALDLTVTISNVTIDNANNTDNTTHKDEKVEPHESLPEMLVSNVILEKSEKVEKEFVSTSDLMTENIIVEKESIVCELEENSVKETETFKERNVISDTNEILSMSVEEIHKEYETVQEQTLPRVLEKTLEQSPSINSSILEVSEIPKESLTTTETNEVINNHDNLYNLDNDITEQKIEFVNVKNELDTYSDDSDTIVEENSNDVVSENLSSINIIKESTFTEFHEKSNDSLEENVDKSIPIQDEEISEVTYDDWEVQIAENNTTDITRKSVDGTQADKSSDHEPKIELINENEVHDIDNSPEPAFFTETQSKDEIGKSTWSKIKGLSVSTYEETISEEKLQEIDEINEVHAHMIDNKLEPERSLNSLTSYENEEKSPDHDENSHHDNPTKMDNEAFIIKDTETEIKHTENLTISYDNVNSVSEIQNNLSITQKDSMTEDIKLHEFESLGKITTENSLSDNLSDEAPGSSATACMTTTVSDDEKSDFYSIPNEMNTVEEIKPISKSTNGRKRGMTIFSPGESTKDANMVKSRHTKKNLKVSSSREVVMTKKFETQKYEDNDTKGNIFYLIASLVTTFTLGIISMLIKAVSGNNRR</sequence>
<dbReference type="SUPFAM" id="SSF81296">
    <property type="entry name" value="E set domains"/>
    <property type="match status" value="1"/>
</dbReference>
<dbReference type="EMBL" id="CAJVPK010000924">
    <property type="protein sequence ID" value="CAG8559949.1"/>
    <property type="molecule type" value="Genomic_DNA"/>
</dbReference>
<reference evidence="4" key="1">
    <citation type="submission" date="2021-06" db="EMBL/GenBank/DDBJ databases">
        <authorList>
            <person name="Kallberg Y."/>
            <person name="Tangrot J."/>
            <person name="Rosling A."/>
        </authorList>
    </citation>
    <scope>NUCLEOTIDE SEQUENCE</scope>
    <source>
        <strain evidence="4">AZ414A</strain>
    </source>
</reference>
<dbReference type="Pfam" id="PF16561">
    <property type="entry name" value="AMPK1_CBM"/>
    <property type="match status" value="1"/>
</dbReference>
<evidence type="ECO:0000259" key="3">
    <source>
        <dbReference type="Pfam" id="PF16561"/>
    </source>
</evidence>
<comment type="caution">
    <text evidence="4">The sequence shown here is derived from an EMBL/GenBank/DDBJ whole genome shotgun (WGS) entry which is preliminary data.</text>
</comment>
<dbReference type="InterPro" id="IPR013783">
    <property type="entry name" value="Ig-like_fold"/>
</dbReference>
<feature type="transmembrane region" description="Helical" evidence="2">
    <location>
        <begin position="1044"/>
        <end position="1064"/>
    </location>
</feature>
<dbReference type="Gene3D" id="2.60.40.10">
    <property type="entry name" value="Immunoglobulins"/>
    <property type="match status" value="1"/>
</dbReference>
<feature type="compositionally biased region" description="Basic and acidic residues" evidence="1">
    <location>
        <begin position="851"/>
        <end position="870"/>
    </location>
</feature>
<keyword evidence="2" id="KW-1133">Transmembrane helix</keyword>